<evidence type="ECO:0000256" key="1">
    <source>
        <dbReference type="SAM" id="MobiDB-lite"/>
    </source>
</evidence>
<gene>
    <name evidence="3" type="ORF">BDV95DRAFT_592121</name>
</gene>
<feature type="region of interest" description="Disordered" evidence="1">
    <location>
        <begin position="212"/>
        <end position="251"/>
    </location>
</feature>
<keyword evidence="2" id="KW-0732">Signal</keyword>
<accession>A0A7C8MFB3</accession>
<dbReference type="EMBL" id="JAADJZ010000006">
    <property type="protein sequence ID" value="KAF2873963.1"/>
    <property type="molecule type" value="Genomic_DNA"/>
</dbReference>
<organism evidence="3 4">
    <name type="scientific">Massariosphaeria phaeospora</name>
    <dbReference type="NCBI Taxonomy" id="100035"/>
    <lineage>
        <taxon>Eukaryota</taxon>
        <taxon>Fungi</taxon>
        <taxon>Dikarya</taxon>
        <taxon>Ascomycota</taxon>
        <taxon>Pezizomycotina</taxon>
        <taxon>Dothideomycetes</taxon>
        <taxon>Pleosporomycetidae</taxon>
        <taxon>Pleosporales</taxon>
        <taxon>Pleosporales incertae sedis</taxon>
        <taxon>Massariosphaeria</taxon>
    </lineage>
</organism>
<evidence type="ECO:0000256" key="2">
    <source>
        <dbReference type="SAM" id="SignalP"/>
    </source>
</evidence>
<sequence>MSPFLSTFIFVACAAAADMTTSLWLPSWQSSGGSAEEIGYYGSVIGADGDRLTLAVVYDDNTNTEALDILSNEPETITVGGSTYFEWSTTTTAPDSDLSFTISMECAVTSRDETVCTHSMNGPAYFSAYCEDFTYKTAAETVTYVESLDSDSVYSTVLTYDNQDTLGNFCGTGSVLPENIAIDTVTMESSGASLYQVVITAGMDKLSATAGATPSSTGAKATGTSAESSSAPASGSGASGSGTPQSSATAPVEATGAAAPVITMAPMLAGLGAAVAAFVL</sequence>
<keyword evidence="4" id="KW-1185">Reference proteome</keyword>
<reference evidence="3 4" key="1">
    <citation type="submission" date="2020-01" db="EMBL/GenBank/DDBJ databases">
        <authorList>
            <consortium name="DOE Joint Genome Institute"/>
            <person name="Haridas S."/>
            <person name="Albert R."/>
            <person name="Binder M."/>
            <person name="Bloem J."/>
            <person name="Labutti K."/>
            <person name="Salamov A."/>
            <person name="Andreopoulos B."/>
            <person name="Baker S.E."/>
            <person name="Barry K."/>
            <person name="Bills G."/>
            <person name="Bluhm B.H."/>
            <person name="Cannon C."/>
            <person name="Castanera R."/>
            <person name="Culley D.E."/>
            <person name="Daum C."/>
            <person name="Ezra D."/>
            <person name="Gonzalez J.B."/>
            <person name="Henrissat B."/>
            <person name="Kuo A."/>
            <person name="Liang C."/>
            <person name="Lipzen A."/>
            <person name="Lutzoni F."/>
            <person name="Magnuson J."/>
            <person name="Mondo S."/>
            <person name="Nolan M."/>
            <person name="Ohm R."/>
            <person name="Pangilinan J."/>
            <person name="Park H.-J.H."/>
            <person name="Ramirez L."/>
            <person name="Alfaro M."/>
            <person name="Sun H."/>
            <person name="Tritt A."/>
            <person name="Yoshinaga Y."/>
            <person name="Zwiers L.-H.L."/>
            <person name="Turgeon B.G."/>
            <person name="Goodwin S.B."/>
            <person name="Spatafora J.W."/>
            <person name="Crous P.W."/>
            <person name="Grigoriev I.V."/>
        </authorList>
    </citation>
    <scope>NUCLEOTIDE SEQUENCE [LARGE SCALE GENOMIC DNA]</scope>
    <source>
        <strain evidence="3 4">CBS 611.86</strain>
    </source>
</reference>
<proteinExistence type="predicted"/>
<dbReference type="Proteomes" id="UP000481861">
    <property type="component" value="Unassembled WGS sequence"/>
</dbReference>
<evidence type="ECO:0000313" key="4">
    <source>
        <dbReference type="Proteomes" id="UP000481861"/>
    </source>
</evidence>
<dbReference type="AlphaFoldDB" id="A0A7C8MFB3"/>
<feature type="chain" id="PRO_5028923473" evidence="2">
    <location>
        <begin position="17"/>
        <end position="280"/>
    </location>
</feature>
<dbReference type="OrthoDB" id="3776815at2759"/>
<evidence type="ECO:0000313" key="3">
    <source>
        <dbReference type="EMBL" id="KAF2873963.1"/>
    </source>
</evidence>
<name>A0A7C8MFB3_9PLEO</name>
<feature type="signal peptide" evidence="2">
    <location>
        <begin position="1"/>
        <end position="16"/>
    </location>
</feature>
<protein>
    <submittedName>
        <fullName evidence="3">Uncharacterized protein</fullName>
    </submittedName>
</protein>
<comment type="caution">
    <text evidence="3">The sequence shown here is derived from an EMBL/GenBank/DDBJ whole genome shotgun (WGS) entry which is preliminary data.</text>
</comment>